<dbReference type="AlphaFoldDB" id="A0AAE9ZU69"/>
<evidence type="ECO:0000313" key="2">
    <source>
        <dbReference type="Proteomes" id="UP001218638"/>
    </source>
</evidence>
<evidence type="ECO:0000313" key="1">
    <source>
        <dbReference type="EMBL" id="WED63356.1"/>
    </source>
</evidence>
<dbReference type="Proteomes" id="UP001218638">
    <property type="component" value="Chromosome"/>
</dbReference>
<dbReference type="KEGG" id="slom:PXH66_13540"/>
<proteinExistence type="predicted"/>
<gene>
    <name evidence="1" type="ORF">PXH66_13540</name>
</gene>
<keyword evidence="2" id="KW-1185">Reference proteome</keyword>
<accession>A0AAE9ZU69</accession>
<reference evidence="1" key="1">
    <citation type="submission" date="2023-03" db="EMBL/GenBank/DDBJ databases">
        <title>Lomoglobus Profundus gen. nov., sp. nov., a novel member of the phylum Verrucomicrobia, isolated from deep-marine sediment of South China Sea.</title>
        <authorList>
            <person name="Ahmad T."/>
            <person name="Ishaq S.E."/>
            <person name="Wang F."/>
        </authorList>
    </citation>
    <scope>NUCLEOTIDE SEQUENCE</scope>
    <source>
        <strain evidence="1">LMO-M01</strain>
    </source>
</reference>
<dbReference type="RefSeq" id="WP_330927564.1">
    <property type="nucleotide sequence ID" value="NZ_CP119075.1"/>
</dbReference>
<protein>
    <submittedName>
        <fullName evidence="1">Uncharacterized protein</fullName>
    </submittedName>
</protein>
<dbReference type="EMBL" id="CP119075">
    <property type="protein sequence ID" value="WED63356.1"/>
    <property type="molecule type" value="Genomic_DNA"/>
</dbReference>
<name>A0AAE9ZU69_9BACT</name>
<organism evidence="1 2">
    <name type="scientific">Synoicihabitans lomoniglobus</name>
    <dbReference type="NCBI Taxonomy" id="2909285"/>
    <lineage>
        <taxon>Bacteria</taxon>
        <taxon>Pseudomonadati</taxon>
        <taxon>Verrucomicrobiota</taxon>
        <taxon>Opitutia</taxon>
        <taxon>Opitutales</taxon>
        <taxon>Opitutaceae</taxon>
        <taxon>Synoicihabitans</taxon>
    </lineage>
</organism>
<sequence length="141" mass="15226">MNAKKVSDLVSNLDAAATNGPIPYPALAGWRLKSVNGGLTYLVNPQGYRQAILDDTTYANLFTTSEGIVPVLDIDSIAEGPSFTPGSILARGDNNATVYLITDGKRWGISSVAVMTQYHFKFPDSTVPMILLDFIPNAFWA</sequence>